<name>A0CVP5_PARTE</name>
<evidence type="ECO:0000256" key="10">
    <source>
        <dbReference type="SAM" id="Coils"/>
    </source>
</evidence>
<evidence type="ECO:0000256" key="2">
    <source>
        <dbReference type="ARBA" id="ARBA00004611"/>
    </source>
</evidence>
<feature type="coiled-coil region" evidence="10">
    <location>
        <begin position="278"/>
        <end position="393"/>
    </location>
</feature>
<evidence type="ECO:0000256" key="1">
    <source>
        <dbReference type="ARBA" id="ARBA00003029"/>
    </source>
</evidence>
<dbReference type="eggNOG" id="ENOG502R2DP">
    <property type="taxonomic scope" value="Eukaryota"/>
</dbReference>
<evidence type="ECO:0000256" key="7">
    <source>
        <dbReference type="ARBA" id="ARBA00023069"/>
    </source>
</evidence>
<dbReference type="InterPro" id="IPR042815">
    <property type="entry name" value="DRC10"/>
</dbReference>
<sequence>MKGLQNQLGKSTETGFLDNKIKIQHKSFQEGHLEILENLTSSIVGKSIIVEAQRIVKVLDQLIQDIENCLYLDTEFITRFSISKFQKDEKLQLTEETIKILQRQAELEQRFKQYANLQTAIGQGEEIEESKKVESDQLEQVLYENFKILLRRIQHNPKELEILKSMKKNVNNELNDYLHGVKCLRTIMLKKLSITQAEKSIQIQQLEKIKSNIEEQEKKKLYLEQDLYKLKQQNSRNIEEMEEQTEKLKQGLCNLKIEKQQNTNSIKNQIKSQFQYLEKNQQTKINELQTQLQVLKSKFNKLKDENTQEEIKLKRIKQIQEQGLTDGVQNYDLMMEESSQKLQELQQECSKIEQQLRDRKSYFVIVDAQKRQEQELEEKFQKLKDSHQIEKEKKMEAAKHIQGFFKSYQSSIKKPNKPKQQ</sequence>
<organism evidence="11 12">
    <name type="scientific">Paramecium tetraurelia</name>
    <dbReference type="NCBI Taxonomy" id="5888"/>
    <lineage>
        <taxon>Eukaryota</taxon>
        <taxon>Sar</taxon>
        <taxon>Alveolata</taxon>
        <taxon>Ciliophora</taxon>
        <taxon>Intramacronucleata</taxon>
        <taxon>Oligohymenophorea</taxon>
        <taxon>Peniculida</taxon>
        <taxon>Parameciidae</taxon>
        <taxon>Paramecium</taxon>
    </lineage>
</organism>
<evidence type="ECO:0000256" key="9">
    <source>
        <dbReference type="ARBA" id="ARBA00023273"/>
    </source>
</evidence>
<dbReference type="AlphaFoldDB" id="A0CVP5"/>
<comment type="similarity">
    <text evidence="3">Belongs to the DRC10 family.</text>
</comment>
<dbReference type="OrthoDB" id="298024at2759"/>
<dbReference type="HOGENOM" id="CLU_652932_0_0_1"/>
<keyword evidence="9" id="KW-0966">Cell projection</keyword>
<keyword evidence="7" id="KW-0969">Cilium</keyword>
<accession>A0CVP5</accession>
<dbReference type="RefSeq" id="XP_001442259.1">
    <property type="nucleotide sequence ID" value="XM_001442222.1"/>
</dbReference>
<evidence type="ECO:0000256" key="8">
    <source>
        <dbReference type="ARBA" id="ARBA00023212"/>
    </source>
</evidence>
<keyword evidence="6" id="KW-0282">Flagellum</keyword>
<comment type="subcellular location">
    <subcellularLocation>
        <location evidence="2">Cytoplasm</location>
        <location evidence="2">Cytoskeleton</location>
        <location evidence="2">Flagellum axoneme</location>
    </subcellularLocation>
</comment>
<dbReference type="PANTHER" id="PTHR31598">
    <property type="entry name" value="IQ DOMAIN-CONTAINING PROTEIN D"/>
    <property type="match status" value="1"/>
</dbReference>
<evidence type="ECO:0000256" key="4">
    <source>
        <dbReference type="ARBA" id="ARBA00021752"/>
    </source>
</evidence>
<reference evidence="11 12" key="1">
    <citation type="journal article" date="2006" name="Nature">
        <title>Global trends of whole-genome duplications revealed by the ciliate Paramecium tetraurelia.</title>
        <authorList>
            <consortium name="Genoscope"/>
            <person name="Aury J.-M."/>
            <person name="Jaillon O."/>
            <person name="Duret L."/>
            <person name="Noel B."/>
            <person name="Jubin C."/>
            <person name="Porcel B.M."/>
            <person name="Segurens B."/>
            <person name="Daubin V."/>
            <person name="Anthouard V."/>
            <person name="Aiach N."/>
            <person name="Arnaiz O."/>
            <person name="Billaut A."/>
            <person name="Beisson J."/>
            <person name="Blanc I."/>
            <person name="Bouhouche K."/>
            <person name="Camara F."/>
            <person name="Duharcourt S."/>
            <person name="Guigo R."/>
            <person name="Gogendeau D."/>
            <person name="Katinka M."/>
            <person name="Keller A.-M."/>
            <person name="Kissmehl R."/>
            <person name="Klotz C."/>
            <person name="Koll F."/>
            <person name="Le Moue A."/>
            <person name="Lepere C."/>
            <person name="Malinsky S."/>
            <person name="Nowacki M."/>
            <person name="Nowak J.K."/>
            <person name="Plattner H."/>
            <person name="Poulain J."/>
            <person name="Ruiz F."/>
            <person name="Serrano V."/>
            <person name="Zagulski M."/>
            <person name="Dessen P."/>
            <person name="Betermier M."/>
            <person name="Weissenbach J."/>
            <person name="Scarpelli C."/>
            <person name="Schachter V."/>
            <person name="Sperling L."/>
            <person name="Meyer E."/>
            <person name="Cohen J."/>
            <person name="Wincker P."/>
        </authorList>
    </citation>
    <scope>NUCLEOTIDE SEQUENCE [LARGE SCALE GENOMIC DNA]</scope>
    <source>
        <strain evidence="11 12">Stock d4-2</strain>
    </source>
</reference>
<feature type="coiled-coil region" evidence="10">
    <location>
        <begin position="196"/>
        <end position="251"/>
    </location>
</feature>
<keyword evidence="10" id="KW-0175">Coiled coil</keyword>
<dbReference type="KEGG" id="ptm:GSPATT00011030001"/>
<protein>
    <recommendedName>
        <fullName evidence="4">Dynein regulatory complex protein 10</fullName>
    </recommendedName>
</protein>
<evidence type="ECO:0000313" key="11">
    <source>
        <dbReference type="EMBL" id="CAK74862.1"/>
    </source>
</evidence>
<evidence type="ECO:0000256" key="6">
    <source>
        <dbReference type="ARBA" id="ARBA00022846"/>
    </source>
</evidence>
<dbReference type="Proteomes" id="UP000000600">
    <property type="component" value="Unassembled WGS sequence"/>
</dbReference>
<dbReference type="EMBL" id="CT868196">
    <property type="protein sequence ID" value="CAK74862.1"/>
    <property type="molecule type" value="Genomic_DNA"/>
</dbReference>
<dbReference type="InParanoid" id="A0CVP5"/>
<dbReference type="GeneID" id="5028044"/>
<proteinExistence type="inferred from homology"/>
<gene>
    <name evidence="11" type="ORF">GSPATT00011030001</name>
</gene>
<evidence type="ECO:0000256" key="5">
    <source>
        <dbReference type="ARBA" id="ARBA00022490"/>
    </source>
</evidence>
<evidence type="ECO:0000313" key="12">
    <source>
        <dbReference type="Proteomes" id="UP000000600"/>
    </source>
</evidence>
<keyword evidence="5" id="KW-0963">Cytoplasm</keyword>
<keyword evidence="12" id="KW-1185">Reference proteome</keyword>
<dbReference type="PANTHER" id="PTHR31598:SF1">
    <property type="entry name" value="DYNEIN REGULATORY COMPLEX PROTEIN 10"/>
    <property type="match status" value="1"/>
</dbReference>
<evidence type="ECO:0000256" key="3">
    <source>
        <dbReference type="ARBA" id="ARBA00009071"/>
    </source>
</evidence>
<comment type="function">
    <text evidence="1">Component of the nexin-dynein regulatory complex (N-DRC), a key regulator of ciliary/flagellar motility which maintains the alignment and integrity of the distal axoneme and regulates microtubule sliding in motile axonemes.</text>
</comment>
<keyword evidence="8" id="KW-0206">Cytoskeleton</keyword>
<dbReference type="OMA" id="RDRKSYF"/>